<comment type="subcellular location">
    <subcellularLocation>
        <location evidence="1">Periplasm</location>
    </subcellularLocation>
</comment>
<evidence type="ECO:0000256" key="6">
    <source>
        <dbReference type="ARBA" id="ARBA00022841"/>
    </source>
</evidence>
<keyword evidence="4" id="KW-0732">Signal</keyword>
<dbReference type="InterPro" id="IPR031811">
    <property type="entry name" value="ALGX/ALGJ_SGNH-like"/>
</dbReference>
<evidence type="ECO:0000313" key="10">
    <source>
        <dbReference type="Proteomes" id="UP001145069"/>
    </source>
</evidence>
<sequence>MKKFGKIMLTSAFVLYLFVVGIWMIATPDRDVSDVENRTLAQVPELKLDTILGGSFMKEFEVYFTDQFPFRDTWLKAYIQLQYLLNKTFVYDYFVTDTGWILPKPTYTVPKQEMSDAARQVNQLASFLEEKDIPLYYFAAPNKVTMTQFLIPDYIEKGTYRAETNFFMEQLDDPNLTSVNMVELFFERFRDDELEQMFFKTDHHWNGNGAIEGYRVMKETFAATGLGIDAEVERDNYEKTCVDGKEFVGSYNRQLYMTVDADELTCSYVRDDFANFEVVRNGEKSSVASVLGSTFTSDAETTSYADIFTNDWRELIITNPAKQDSGKKLLIIKDSYANAIAFSIAQDFYQTFVYDPRFNRDRSVTQYIEDGDFDAVTIFYNSNHLTGADYQFD</sequence>
<comment type="caution">
    <text evidence="9">The sequence shown here is derived from an EMBL/GenBank/DDBJ whole genome shotgun (WGS) entry which is preliminary data.</text>
</comment>
<evidence type="ECO:0000313" key="9">
    <source>
        <dbReference type="EMBL" id="MDC3416655.1"/>
    </source>
</evidence>
<dbReference type="GO" id="GO:0016740">
    <property type="term" value="F:transferase activity"/>
    <property type="evidence" value="ECO:0007669"/>
    <property type="project" value="UniProtKB-KW"/>
</dbReference>
<feature type="domain" description="AlgX/AlgJ SGNH hydrolase-like" evidence="8">
    <location>
        <begin position="99"/>
        <end position="285"/>
    </location>
</feature>
<protein>
    <submittedName>
        <fullName evidence="9">DHHW family protein</fullName>
    </submittedName>
</protein>
<dbReference type="AlphaFoldDB" id="A0A9X3WED2"/>
<dbReference type="EMBL" id="JAMQKC010000004">
    <property type="protein sequence ID" value="MDC3416655.1"/>
    <property type="molecule type" value="Genomic_DNA"/>
</dbReference>
<keyword evidence="7" id="KW-0472">Membrane</keyword>
<reference evidence="9" key="1">
    <citation type="submission" date="2022-06" db="EMBL/GenBank/DDBJ databases">
        <title>Aquibacillus sp. a new bacterium isolated from soil saline samples.</title>
        <authorList>
            <person name="Galisteo C."/>
            <person name="De La Haba R."/>
            <person name="Sanchez-Porro C."/>
            <person name="Ventosa A."/>
        </authorList>
    </citation>
    <scope>NUCLEOTIDE SEQUENCE</scope>
    <source>
        <strain evidence="9">3ASR75-54</strain>
    </source>
</reference>
<comment type="pathway">
    <text evidence="2">Glycan biosynthesis; alginate biosynthesis.</text>
</comment>
<evidence type="ECO:0000256" key="4">
    <source>
        <dbReference type="ARBA" id="ARBA00022729"/>
    </source>
</evidence>
<evidence type="ECO:0000256" key="3">
    <source>
        <dbReference type="ARBA" id="ARBA00022679"/>
    </source>
</evidence>
<keyword evidence="10" id="KW-1185">Reference proteome</keyword>
<dbReference type="GO" id="GO:0042121">
    <property type="term" value="P:alginic acid biosynthetic process"/>
    <property type="evidence" value="ECO:0007669"/>
    <property type="project" value="UniProtKB-KW"/>
</dbReference>
<dbReference type="Proteomes" id="UP001145069">
    <property type="component" value="Unassembled WGS sequence"/>
</dbReference>
<dbReference type="RefSeq" id="WP_272445667.1">
    <property type="nucleotide sequence ID" value="NZ_JAMQKC010000004.1"/>
</dbReference>
<evidence type="ECO:0000256" key="1">
    <source>
        <dbReference type="ARBA" id="ARBA00004418"/>
    </source>
</evidence>
<evidence type="ECO:0000259" key="8">
    <source>
        <dbReference type="Pfam" id="PF16822"/>
    </source>
</evidence>
<organism evidence="9 10">
    <name type="scientific">Aquibacillus salsiterrae</name>
    <dbReference type="NCBI Taxonomy" id="2950439"/>
    <lineage>
        <taxon>Bacteria</taxon>
        <taxon>Bacillati</taxon>
        <taxon>Bacillota</taxon>
        <taxon>Bacilli</taxon>
        <taxon>Bacillales</taxon>
        <taxon>Bacillaceae</taxon>
        <taxon>Aquibacillus</taxon>
    </lineage>
</organism>
<proteinExistence type="predicted"/>
<accession>A0A9X3WED2</accession>
<evidence type="ECO:0000256" key="5">
    <source>
        <dbReference type="ARBA" id="ARBA00022764"/>
    </source>
</evidence>
<keyword evidence="6" id="KW-0016">Alginate biosynthesis</keyword>
<dbReference type="GO" id="GO:0042597">
    <property type="term" value="C:periplasmic space"/>
    <property type="evidence" value="ECO:0007669"/>
    <property type="project" value="UniProtKB-SubCell"/>
</dbReference>
<keyword evidence="7" id="KW-0812">Transmembrane</keyword>
<gene>
    <name evidence="9" type="ORF">NC799_06960</name>
</gene>
<keyword evidence="5" id="KW-0574">Periplasm</keyword>
<name>A0A9X3WED2_9BACI</name>
<keyword evidence="7" id="KW-1133">Transmembrane helix</keyword>
<dbReference type="Pfam" id="PF16822">
    <property type="entry name" value="ALGX"/>
    <property type="match status" value="1"/>
</dbReference>
<feature type="transmembrane region" description="Helical" evidence="7">
    <location>
        <begin position="7"/>
        <end position="26"/>
    </location>
</feature>
<keyword evidence="3" id="KW-0808">Transferase</keyword>
<evidence type="ECO:0000256" key="2">
    <source>
        <dbReference type="ARBA" id="ARBA00005182"/>
    </source>
</evidence>
<evidence type="ECO:0000256" key="7">
    <source>
        <dbReference type="SAM" id="Phobius"/>
    </source>
</evidence>